<feature type="domain" description="Glycosyltransferase N-terminal" evidence="5">
    <location>
        <begin position="6"/>
        <end position="135"/>
    </location>
</feature>
<dbReference type="InParanoid" id="A0A6I9QAL8"/>
<dbReference type="SUPFAM" id="SSF53756">
    <property type="entry name" value="UDP-Glycosyltransferase/glycogen phosphorylase"/>
    <property type="match status" value="1"/>
</dbReference>
<evidence type="ECO:0000256" key="4">
    <source>
        <dbReference type="SAM" id="MobiDB-lite"/>
    </source>
</evidence>
<gene>
    <name evidence="7" type="primary">LOC105032821</name>
</gene>
<dbReference type="Gene3D" id="3.40.50.2000">
    <property type="entry name" value="Glycogen Phosphorylase B"/>
    <property type="match status" value="2"/>
</dbReference>
<dbReference type="InterPro" id="IPR002213">
    <property type="entry name" value="UDP_glucos_trans"/>
</dbReference>
<dbReference type="CDD" id="cd03784">
    <property type="entry name" value="GT1_Gtf-like"/>
    <property type="match status" value="1"/>
</dbReference>
<dbReference type="InterPro" id="IPR058980">
    <property type="entry name" value="Glyco_transf_N"/>
</dbReference>
<dbReference type="FunFam" id="3.40.50.2000:FF:000037">
    <property type="entry name" value="Glycosyltransferase"/>
    <property type="match status" value="1"/>
</dbReference>
<dbReference type="AlphaFoldDB" id="A0A6I9QAL8"/>
<evidence type="ECO:0000256" key="2">
    <source>
        <dbReference type="ARBA" id="ARBA00022676"/>
    </source>
</evidence>
<keyword evidence="2" id="KW-0328">Glycosyltransferase</keyword>
<keyword evidence="6" id="KW-1185">Reference proteome</keyword>
<dbReference type="PANTHER" id="PTHR48049:SF57">
    <property type="entry name" value="UDP-GLYCOSYLTRANSFERASE 91C1-LIKE"/>
    <property type="match status" value="1"/>
</dbReference>
<protein>
    <submittedName>
        <fullName evidence="7">UDP-rhamnose:rhamnosyltransferase 1</fullName>
    </submittedName>
</protein>
<evidence type="ECO:0000313" key="7">
    <source>
        <dbReference type="RefSeq" id="XP_010905696.1"/>
    </source>
</evidence>
<evidence type="ECO:0000313" key="6">
    <source>
        <dbReference type="Proteomes" id="UP000504607"/>
    </source>
</evidence>
<evidence type="ECO:0000256" key="1">
    <source>
        <dbReference type="ARBA" id="ARBA00009995"/>
    </source>
</evidence>
<keyword evidence="3" id="KW-0808">Transferase</keyword>
<accession>A0A6I9QAL8</accession>
<organism evidence="6 7">
    <name type="scientific">Elaeis guineensis var. tenera</name>
    <name type="common">Oil palm</name>
    <dbReference type="NCBI Taxonomy" id="51953"/>
    <lineage>
        <taxon>Eukaryota</taxon>
        <taxon>Viridiplantae</taxon>
        <taxon>Streptophyta</taxon>
        <taxon>Embryophyta</taxon>
        <taxon>Tracheophyta</taxon>
        <taxon>Spermatophyta</taxon>
        <taxon>Magnoliopsida</taxon>
        <taxon>Liliopsida</taxon>
        <taxon>Arecaceae</taxon>
        <taxon>Arecoideae</taxon>
        <taxon>Cocoseae</taxon>
        <taxon>Elaeidinae</taxon>
        <taxon>Elaeis</taxon>
    </lineage>
</organism>
<evidence type="ECO:0000256" key="3">
    <source>
        <dbReference type="ARBA" id="ARBA00022679"/>
    </source>
</evidence>
<dbReference type="PANTHER" id="PTHR48049">
    <property type="entry name" value="GLYCOSYLTRANSFERASE"/>
    <property type="match status" value="1"/>
</dbReference>
<sequence>MGEERLHVALLPWLAFGHMIPFLHLAVALAAAGLRVSFLSTPRNNRRLPKIPPHLTSLITFVDLPLPPIDGLPDQAEATVDIPEDKVPLLKNACDLLQDPFKDFLAQKSPDFLLHDFFHHWAVAAAHDVGVPSVFFVVFSATATAFSGPPEALMEDGGKKSWPSPESMTSPPEWLPSGSTVAFRRREAELLYLSAFAMTSMGLTDVDRMRLAVEGCAALAVRSCREYEGEYLDVVRRIFRKPVIPVGLLPPPPPPPTGGDRDDNWGRIFGWLDDQPPKSVVFVSFGSEYKLTESEVHELAYGLELSNVPFLWALRRPSWASGSDEEALPEGFQTRTEGRGVVSFGWAPQLEILAHPSIGGSLFHSGWGSIIETLGYGHALVVMPNIIDQGLNARLLVEKGIAVEVERGDDDCFHRNEIAKALQMAMVSSEGEGLRRKARETATVFADRDLHDKYIKEFVDYLLKTRNNQSIEGN</sequence>
<proteinExistence type="inferred from homology"/>
<dbReference type="Proteomes" id="UP000504607">
    <property type="component" value="Unplaced"/>
</dbReference>
<feature type="region of interest" description="Disordered" evidence="4">
    <location>
        <begin position="150"/>
        <end position="176"/>
    </location>
</feature>
<dbReference type="OrthoDB" id="757575at2759"/>
<reference evidence="7" key="1">
    <citation type="submission" date="2025-08" db="UniProtKB">
        <authorList>
            <consortium name="RefSeq"/>
        </authorList>
    </citation>
    <scope>IDENTIFICATION</scope>
</reference>
<dbReference type="Pfam" id="PF26168">
    <property type="entry name" value="Glyco_transf_N"/>
    <property type="match status" value="1"/>
</dbReference>
<dbReference type="RefSeq" id="XP_010905696.1">
    <property type="nucleotide sequence ID" value="XM_010907394.1"/>
</dbReference>
<name>A0A6I9QAL8_ELAGV</name>
<dbReference type="Pfam" id="PF00201">
    <property type="entry name" value="UDPGT"/>
    <property type="match status" value="1"/>
</dbReference>
<dbReference type="GO" id="GO:0035251">
    <property type="term" value="F:UDP-glucosyltransferase activity"/>
    <property type="evidence" value="ECO:0007669"/>
    <property type="project" value="InterPro"/>
</dbReference>
<dbReference type="FunFam" id="3.40.50.2000:FF:000088">
    <property type="entry name" value="Glycosyltransferase"/>
    <property type="match status" value="1"/>
</dbReference>
<evidence type="ECO:0000259" key="5">
    <source>
        <dbReference type="Pfam" id="PF26168"/>
    </source>
</evidence>
<dbReference type="InterPro" id="IPR050481">
    <property type="entry name" value="UDP-glycosyltransf_plant"/>
</dbReference>
<comment type="similarity">
    <text evidence="1">Belongs to the UDP-glycosyltransferase family.</text>
</comment>